<name>A0A2T4H3M1_FUSCU</name>
<keyword evidence="2" id="KW-1185">Reference proteome</keyword>
<evidence type="ECO:0000313" key="2">
    <source>
        <dbReference type="Proteomes" id="UP000241587"/>
    </source>
</evidence>
<dbReference type="Proteomes" id="UP000241587">
    <property type="component" value="Unassembled WGS sequence"/>
</dbReference>
<protein>
    <submittedName>
        <fullName evidence="1">Uncharacterized protein</fullName>
    </submittedName>
</protein>
<comment type="caution">
    <text evidence="1">The sequence shown here is derived from an EMBL/GenBank/DDBJ whole genome shotgun (WGS) entry which is preliminary data.</text>
</comment>
<proteinExistence type="predicted"/>
<accession>A0A2T4H3M1</accession>
<dbReference type="EMBL" id="PVEM01000003">
    <property type="protein sequence ID" value="PTD10411.1"/>
    <property type="molecule type" value="Genomic_DNA"/>
</dbReference>
<dbReference type="OrthoDB" id="10338609at2759"/>
<sequence length="102" mass="11061">MGRATAAPDTFWVPPARCCALARYLEQFWAQVPNLGQRGVPGSRETSEGYRTVDREYGQGAATTAAQAGAERSLLCNTLRDPGARLKRNPRVALSLGRVDRG</sequence>
<evidence type="ECO:0000313" key="1">
    <source>
        <dbReference type="EMBL" id="PTD10411.1"/>
    </source>
</evidence>
<dbReference type="AlphaFoldDB" id="A0A2T4H3M1"/>
<reference evidence="1 2" key="1">
    <citation type="submission" date="2018-02" db="EMBL/GenBank/DDBJ databases">
        <title>Fusarium culmorum secondary metabolites in fungal-bacterial-plant interactions.</title>
        <authorList>
            <person name="Schmidt R."/>
        </authorList>
    </citation>
    <scope>NUCLEOTIDE SEQUENCE [LARGE SCALE GENOMIC DNA]</scope>
    <source>
        <strain evidence="1 2">PV</strain>
    </source>
</reference>
<gene>
    <name evidence="1" type="ORF">FCULG_00008245</name>
</gene>
<organism evidence="1 2">
    <name type="scientific">Fusarium culmorum</name>
    <dbReference type="NCBI Taxonomy" id="5516"/>
    <lineage>
        <taxon>Eukaryota</taxon>
        <taxon>Fungi</taxon>
        <taxon>Dikarya</taxon>
        <taxon>Ascomycota</taxon>
        <taxon>Pezizomycotina</taxon>
        <taxon>Sordariomycetes</taxon>
        <taxon>Hypocreomycetidae</taxon>
        <taxon>Hypocreales</taxon>
        <taxon>Nectriaceae</taxon>
        <taxon>Fusarium</taxon>
    </lineage>
</organism>